<dbReference type="GO" id="GO:0045820">
    <property type="term" value="P:negative regulation of glycolytic process"/>
    <property type="evidence" value="ECO:0007669"/>
    <property type="project" value="TreeGrafter"/>
</dbReference>
<dbReference type="HOGENOM" id="CLU_033323_0_1_1"/>
<dbReference type="Pfam" id="PF00300">
    <property type="entry name" value="His_Phos_1"/>
    <property type="match status" value="1"/>
</dbReference>
<dbReference type="FunCoup" id="K5Y2L4">
    <property type="interactions" value="297"/>
</dbReference>
<sequence length="241" mass="27308">IRHGESQSNLNKSGLSGWSDSPLTELGIRQADELGKSFQATGTSFTYLYSSDLSRAHNTALIILKHINNNNNNNNNDKPKSSLILTPQLREINFGKAEGHPYTPGDYPALTKGQKTLEELYEEGIFPDFRVRGRDAKFPLGESLNELEYRVKEIIKDVILLPLVLKNKGGGEGEDWHVGFVSHGLCLFEMVNALLKLDLERNKEVVLEKYRGHHNTGWTRLEISLKVINYIIRPFFFSCIH</sequence>
<dbReference type="GO" id="GO:0004331">
    <property type="term" value="F:fructose-2,6-bisphosphate 2-phosphatase activity"/>
    <property type="evidence" value="ECO:0007669"/>
    <property type="project" value="TreeGrafter"/>
</dbReference>
<protein>
    <recommendedName>
        <fullName evidence="5">Phosphoglycerate mutase</fullName>
    </recommendedName>
</protein>
<dbReference type="InterPro" id="IPR051695">
    <property type="entry name" value="Phosphoglycerate_Mutase"/>
</dbReference>
<dbReference type="AlphaFoldDB" id="K5Y2L4"/>
<keyword evidence="4" id="KW-1185">Reference proteome</keyword>
<dbReference type="GeneID" id="18829189"/>
<reference evidence="4" key="1">
    <citation type="journal article" date="2012" name="Proc. Natl. Acad. Sci. U.S.A.">
        <title>Genome sequence of the button mushroom Agaricus bisporus reveals mechanisms governing adaptation to a humic-rich ecological niche.</title>
        <authorList>
            <person name="Morin E."/>
            <person name="Kohler A."/>
            <person name="Baker A.R."/>
            <person name="Foulongne-Oriol M."/>
            <person name="Lombard V."/>
            <person name="Nagy L.G."/>
            <person name="Ohm R.A."/>
            <person name="Patyshakuliyeva A."/>
            <person name="Brun A."/>
            <person name="Aerts A.L."/>
            <person name="Bailey A.M."/>
            <person name="Billette C."/>
            <person name="Coutinho P.M."/>
            <person name="Deakin G."/>
            <person name="Doddapaneni H."/>
            <person name="Floudas D."/>
            <person name="Grimwood J."/>
            <person name="Hilden K."/>
            <person name="Kuees U."/>
            <person name="LaButti K.M."/>
            <person name="Lapidus A."/>
            <person name="Lindquist E.A."/>
            <person name="Lucas S.M."/>
            <person name="Murat C."/>
            <person name="Riley R.W."/>
            <person name="Salamov A.A."/>
            <person name="Schmutz J."/>
            <person name="Subramanian V."/>
            <person name="Woesten H.A.B."/>
            <person name="Xu J."/>
            <person name="Eastwood D.C."/>
            <person name="Foster G.D."/>
            <person name="Sonnenberg A.S."/>
            <person name="Cullen D."/>
            <person name="de Vries R.P."/>
            <person name="Lundell T."/>
            <person name="Hibbett D.S."/>
            <person name="Henrissat B."/>
            <person name="Burton K.S."/>
            <person name="Kerrigan R.W."/>
            <person name="Challen M.P."/>
            <person name="Grigoriev I.V."/>
            <person name="Martin F."/>
        </authorList>
    </citation>
    <scope>NUCLEOTIDE SEQUENCE [LARGE SCALE GENOMIC DNA]</scope>
    <source>
        <strain evidence="4">JB137-S8 / ATCC MYA-4627 / FGSC 10392</strain>
    </source>
</reference>
<dbReference type="Gene3D" id="3.40.50.1240">
    <property type="entry name" value="Phosphoglycerate mutase-like"/>
    <property type="match status" value="1"/>
</dbReference>
<dbReference type="CDD" id="cd07067">
    <property type="entry name" value="HP_PGM_like"/>
    <property type="match status" value="1"/>
</dbReference>
<dbReference type="InParanoid" id="K5Y2L4"/>
<evidence type="ECO:0000256" key="1">
    <source>
        <dbReference type="ARBA" id="ARBA00022801"/>
    </source>
</evidence>
<proteinExistence type="predicted"/>
<dbReference type="InterPro" id="IPR013078">
    <property type="entry name" value="His_Pase_superF_clade-1"/>
</dbReference>
<accession>K5Y2L4</accession>
<evidence type="ECO:0000256" key="2">
    <source>
        <dbReference type="PIRSR" id="PIRSR613078-2"/>
    </source>
</evidence>
<feature type="non-terminal residue" evidence="3">
    <location>
        <position position="241"/>
    </location>
</feature>
<feature type="binding site" evidence="2">
    <location>
        <begin position="2"/>
        <end position="9"/>
    </location>
    <ligand>
        <name>substrate</name>
    </ligand>
</feature>
<evidence type="ECO:0008006" key="5">
    <source>
        <dbReference type="Google" id="ProtNLM"/>
    </source>
</evidence>
<dbReference type="PANTHER" id="PTHR46517">
    <property type="entry name" value="FRUCTOSE-2,6-BISPHOSPHATASE TIGAR"/>
    <property type="match status" value="1"/>
</dbReference>
<evidence type="ECO:0000313" key="4">
    <source>
        <dbReference type="Proteomes" id="UP000008493"/>
    </source>
</evidence>
<dbReference type="GO" id="GO:0043456">
    <property type="term" value="P:regulation of pentose-phosphate shunt"/>
    <property type="evidence" value="ECO:0007669"/>
    <property type="project" value="TreeGrafter"/>
</dbReference>
<gene>
    <name evidence="3" type="ORF">AGABI1DRAFT_36365</name>
</gene>
<dbReference type="PANTHER" id="PTHR46517:SF1">
    <property type="entry name" value="FRUCTOSE-2,6-BISPHOSPHATASE TIGAR"/>
    <property type="match status" value="1"/>
</dbReference>
<evidence type="ECO:0000313" key="3">
    <source>
        <dbReference type="EMBL" id="EKM82105.1"/>
    </source>
</evidence>
<name>K5Y2L4_AGABU</name>
<keyword evidence="1" id="KW-0378">Hydrolase</keyword>
<dbReference type="EMBL" id="JH971387">
    <property type="protein sequence ID" value="EKM82105.1"/>
    <property type="molecule type" value="Genomic_DNA"/>
</dbReference>
<dbReference type="STRING" id="597362.K5Y2L4"/>
<dbReference type="SUPFAM" id="SSF53254">
    <property type="entry name" value="Phosphoglycerate mutase-like"/>
    <property type="match status" value="1"/>
</dbReference>
<dbReference type="InterPro" id="IPR029033">
    <property type="entry name" value="His_PPase_superfam"/>
</dbReference>
<dbReference type="OMA" id="CSHAPLN"/>
<feature type="binding site" evidence="2">
    <location>
        <position position="55"/>
    </location>
    <ligand>
        <name>substrate</name>
    </ligand>
</feature>
<dbReference type="OrthoDB" id="354304at2759"/>
<organism evidence="3 4">
    <name type="scientific">Agaricus bisporus var. burnettii (strain JB137-S8 / ATCC MYA-4627 / FGSC 10392)</name>
    <name type="common">White button mushroom</name>
    <dbReference type="NCBI Taxonomy" id="597362"/>
    <lineage>
        <taxon>Eukaryota</taxon>
        <taxon>Fungi</taxon>
        <taxon>Dikarya</taxon>
        <taxon>Basidiomycota</taxon>
        <taxon>Agaricomycotina</taxon>
        <taxon>Agaricomycetes</taxon>
        <taxon>Agaricomycetidae</taxon>
        <taxon>Agaricales</taxon>
        <taxon>Agaricineae</taxon>
        <taxon>Agaricaceae</taxon>
        <taxon>Agaricus</taxon>
    </lineage>
</organism>
<dbReference type="eggNOG" id="KOG0235">
    <property type="taxonomic scope" value="Eukaryota"/>
</dbReference>
<dbReference type="KEGG" id="abp:AGABI1DRAFT36365"/>
<dbReference type="SMART" id="SM00855">
    <property type="entry name" value="PGAM"/>
    <property type="match status" value="1"/>
</dbReference>
<dbReference type="Proteomes" id="UP000008493">
    <property type="component" value="Unassembled WGS sequence"/>
</dbReference>
<dbReference type="GO" id="GO:0005829">
    <property type="term" value="C:cytosol"/>
    <property type="evidence" value="ECO:0007669"/>
    <property type="project" value="TreeGrafter"/>
</dbReference>
<dbReference type="RefSeq" id="XP_007327167.1">
    <property type="nucleotide sequence ID" value="XM_007327105.1"/>
</dbReference>